<dbReference type="EMBL" id="SUNH01000017">
    <property type="protein sequence ID" value="TJZ83386.1"/>
    <property type="molecule type" value="Genomic_DNA"/>
</dbReference>
<dbReference type="PANTHER" id="PTHR43190:SF3">
    <property type="entry name" value="N-ACETYL-D-GLUCOSAMINE KINASE"/>
    <property type="match status" value="1"/>
</dbReference>
<dbReference type="OrthoDB" id="63487at2"/>
<evidence type="ECO:0000313" key="3">
    <source>
        <dbReference type="Proteomes" id="UP000306223"/>
    </source>
</evidence>
<accession>A0A4U0QNN5</accession>
<comment type="caution">
    <text evidence="2">The sequence shown here is derived from an EMBL/GenBank/DDBJ whole genome shotgun (WGS) entry which is preliminary data.</text>
</comment>
<evidence type="ECO:0000259" key="1">
    <source>
        <dbReference type="Pfam" id="PF01869"/>
    </source>
</evidence>
<dbReference type="InterPro" id="IPR052519">
    <property type="entry name" value="Euk-type_GlcNAc_Kinase"/>
</dbReference>
<dbReference type="RefSeq" id="WP_136857221.1">
    <property type="nucleotide sequence ID" value="NZ_SUNH01000017.1"/>
</dbReference>
<reference evidence="2 3" key="1">
    <citation type="submission" date="2019-04" db="EMBL/GenBank/DDBJ databases">
        <authorList>
            <person name="Li J."/>
        </authorList>
    </citation>
    <scope>NUCLEOTIDE SEQUENCE [LARGE SCALE GENOMIC DNA]</scope>
    <source>
        <strain evidence="2 3">CCTCC AB2016182</strain>
    </source>
</reference>
<dbReference type="CDD" id="cd24082">
    <property type="entry name" value="ASKHA_NBD_GspK-like"/>
    <property type="match status" value="1"/>
</dbReference>
<dbReference type="InterPro" id="IPR043129">
    <property type="entry name" value="ATPase_NBD"/>
</dbReference>
<dbReference type="Proteomes" id="UP000306223">
    <property type="component" value="Unassembled WGS sequence"/>
</dbReference>
<evidence type="ECO:0000313" key="2">
    <source>
        <dbReference type="EMBL" id="TJZ83386.1"/>
    </source>
</evidence>
<dbReference type="Pfam" id="PF01869">
    <property type="entry name" value="BcrAD_BadFG"/>
    <property type="match status" value="1"/>
</dbReference>
<organism evidence="2 3">
    <name type="scientific">Paracoccus hibiscisoli</name>
    <dbReference type="NCBI Taxonomy" id="2023261"/>
    <lineage>
        <taxon>Bacteria</taxon>
        <taxon>Pseudomonadati</taxon>
        <taxon>Pseudomonadota</taxon>
        <taxon>Alphaproteobacteria</taxon>
        <taxon>Rhodobacterales</taxon>
        <taxon>Paracoccaceae</taxon>
        <taxon>Paracoccus</taxon>
    </lineage>
</organism>
<dbReference type="PANTHER" id="PTHR43190">
    <property type="entry name" value="N-ACETYL-D-GLUCOSAMINE KINASE"/>
    <property type="match status" value="1"/>
</dbReference>
<dbReference type="InterPro" id="IPR002731">
    <property type="entry name" value="ATPase_BadF"/>
</dbReference>
<name>A0A4U0QNN5_9RHOB</name>
<feature type="domain" description="ATPase BadF/BadG/BcrA/BcrD type" evidence="1">
    <location>
        <begin position="5"/>
        <end position="243"/>
    </location>
</feature>
<sequence length="277" mass="27204">MVLYLGIDGGGTGCRAAIADAQGRILGRGEGGPANINSDPFGATASVLAATTAAIVQAGAAGRDLIAVLGLAGGGQSAAARAMEARLPFARRLVVNDAVTAARGALGPGDGILVAVGTGSVMAAQRGGQLQQIGGRGFLMGDEGSGAVLGRTLLAQAMRAGDGVIADTPLLAALREEFGGFEGIIAFGTTATPAHFAALAPRLVGSDDPAARAILDEATAQIADAVRVLQRGQDLPVVFTGGLGPVYAERLAGSCTVRPAQGSGVDGALAMARALAP</sequence>
<dbReference type="Gene3D" id="3.30.420.40">
    <property type="match status" value="2"/>
</dbReference>
<dbReference type="AlphaFoldDB" id="A0A4U0QNN5"/>
<gene>
    <name evidence="2" type="ORF">FA740_13090</name>
</gene>
<keyword evidence="3" id="KW-1185">Reference proteome</keyword>
<protein>
    <submittedName>
        <fullName evidence="2">ATPase</fullName>
    </submittedName>
</protein>
<proteinExistence type="predicted"/>
<dbReference type="SUPFAM" id="SSF53067">
    <property type="entry name" value="Actin-like ATPase domain"/>
    <property type="match status" value="2"/>
</dbReference>